<name>A0A0B1SVB2_OESDE</name>
<dbReference type="GO" id="GO:0004067">
    <property type="term" value="F:asparaginase activity"/>
    <property type="evidence" value="ECO:0007669"/>
    <property type="project" value="UniProtKB-UniRule"/>
</dbReference>
<dbReference type="PROSITE" id="PS50088">
    <property type="entry name" value="ANK_REPEAT"/>
    <property type="match status" value="2"/>
</dbReference>
<evidence type="ECO:0000259" key="3">
    <source>
        <dbReference type="Pfam" id="PF00710"/>
    </source>
</evidence>
<keyword evidence="1" id="KW-0040">ANK repeat</keyword>
<feature type="repeat" description="ANK" evidence="1">
    <location>
        <begin position="222"/>
        <end position="254"/>
    </location>
</feature>
<dbReference type="SUPFAM" id="SSF48403">
    <property type="entry name" value="Ankyrin repeat"/>
    <property type="match status" value="1"/>
</dbReference>
<organism evidence="4 5">
    <name type="scientific">Oesophagostomum dentatum</name>
    <name type="common">Nodular worm</name>
    <dbReference type="NCBI Taxonomy" id="61180"/>
    <lineage>
        <taxon>Eukaryota</taxon>
        <taxon>Metazoa</taxon>
        <taxon>Ecdysozoa</taxon>
        <taxon>Nematoda</taxon>
        <taxon>Chromadorea</taxon>
        <taxon>Rhabditida</taxon>
        <taxon>Rhabditina</taxon>
        <taxon>Rhabditomorpha</taxon>
        <taxon>Strongyloidea</taxon>
        <taxon>Strongylidae</taxon>
        <taxon>Oesophagostomum</taxon>
    </lineage>
</organism>
<feature type="active site" evidence="2">
    <location>
        <position position="49"/>
    </location>
</feature>
<dbReference type="SUPFAM" id="SSF53774">
    <property type="entry name" value="Glutaminase/Asparaginase"/>
    <property type="match status" value="1"/>
</dbReference>
<protein>
    <submittedName>
        <fullName evidence="4">Ankyrin repeat protein</fullName>
    </submittedName>
</protein>
<dbReference type="SMART" id="SM00870">
    <property type="entry name" value="Asparaginase"/>
    <property type="match status" value="1"/>
</dbReference>
<dbReference type="InterPro" id="IPR027474">
    <property type="entry name" value="L-asparaginase_N"/>
</dbReference>
<dbReference type="Gene3D" id="1.25.40.20">
    <property type="entry name" value="Ankyrin repeat-containing domain"/>
    <property type="match status" value="1"/>
</dbReference>
<dbReference type="InterPro" id="IPR036152">
    <property type="entry name" value="Asp/glu_Ase-like_sf"/>
</dbReference>
<dbReference type="AlphaFoldDB" id="A0A0B1SVB2"/>
<dbReference type="PROSITE" id="PS51732">
    <property type="entry name" value="ASN_GLN_ASE_3"/>
    <property type="match status" value="1"/>
</dbReference>
<dbReference type="InterPro" id="IPR027475">
    <property type="entry name" value="Asparaginase/glutaminase_AS2"/>
</dbReference>
<dbReference type="OrthoDB" id="542841at2759"/>
<evidence type="ECO:0000256" key="1">
    <source>
        <dbReference type="PROSITE-ProRule" id="PRU00023"/>
    </source>
</evidence>
<dbReference type="PROSITE" id="PS50297">
    <property type="entry name" value="ANK_REP_REGION"/>
    <property type="match status" value="2"/>
</dbReference>
<dbReference type="PANTHER" id="PTHR11707:SF28">
    <property type="entry name" value="60 KDA LYSOPHOSPHOLIPASE"/>
    <property type="match status" value="1"/>
</dbReference>
<evidence type="ECO:0000256" key="2">
    <source>
        <dbReference type="PROSITE-ProRule" id="PRU10100"/>
    </source>
</evidence>
<dbReference type="InterPro" id="IPR036770">
    <property type="entry name" value="Ankyrin_rpt-contain_sf"/>
</dbReference>
<dbReference type="PROSITE" id="PS00917">
    <property type="entry name" value="ASN_GLN_ASE_2"/>
    <property type="match status" value="1"/>
</dbReference>
<proteinExistence type="predicted"/>
<feature type="domain" description="L-asparaginase N-terminal" evidence="3">
    <location>
        <begin position="10"/>
        <end position="105"/>
    </location>
</feature>
<evidence type="ECO:0000313" key="4">
    <source>
        <dbReference type="EMBL" id="KHJ87836.1"/>
    </source>
</evidence>
<dbReference type="InterPro" id="IPR037152">
    <property type="entry name" value="L-asparaginase_N_sf"/>
</dbReference>
<reference evidence="4 5" key="1">
    <citation type="submission" date="2014-03" db="EMBL/GenBank/DDBJ databases">
        <title>Draft genome of the hookworm Oesophagostomum dentatum.</title>
        <authorList>
            <person name="Mitreva M."/>
        </authorList>
    </citation>
    <scope>NUCLEOTIDE SEQUENCE [LARGE SCALE GENOMIC DNA]</scope>
    <source>
        <strain evidence="4 5">OD-Hann</strain>
    </source>
</reference>
<dbReference type="InterPro" id="IPR006034">
    <property type="entry name" value="Asparaginase/glutaminase-like"/>
</dbReference>
<keyword evidence="5" id="KW-1185">Reference proteome</keyword>
<sequence>MKKRVVYWIVEYEPLLDSCDMTFDDWIRVATDIRKAYHNYDGFVVLHGTDTLAYTASALSFMMENLGKPVIITGSQIPVAEVRSDGMENLIGALIIAGNFDIPEILYDIGVIPGSDMTSEAAMAKMCYVLGKDEWDYETKRMMMQSNLRGEMTVTNEAVGMRELDIIPHIAKCLRLSSGNELQLIRDTILPPLFCNAAKTNKPEILKSIKEAGVNFSAPDYNLRTALHVAASNGNLEAVRYLLSIGENVHVRDLFGYNPLLCAVKAKSRKCVEEIRKAGGMIDIPQFKLGVDLCLAAAHGDVEQLRCWRAAGSDLTETDYDKRTALHVAVTHYQIEAVKYLTEEGLDPNVVDEFGTTPITEAQRKNYKDILKILTMAAEKRANGNGSAEVEVVENTQ</sequence>
<evidence type="ECO:0000313" key="5">
    <source>
        <dbReference type="Proteomes" id="UP000053660"/>
    </source>
</evidence>
<feature type="repeat" description="ANK" evidence="1">
    <location>
        <begin position="321"/>
        <end position="353"/>
    </location>
</feature>
<dbReference type="PIRSF" id="PIRSF001220">
    <property type="entry name" value="L-ASNase_gatD"/>
    <property type="match status" value="1"/>
</dbReference>
<accession>A0A0B1SVB2</accession>
<dbReference type="Proteomes" id="UP000053660">
    <property type="component" value="Unassembled WGS sequence"/>
</dbReference>
<dbReference type="InterPro" id="IPR002110">
    <property type="entry name" value="Ankyrin_rpt"/>
</dbReference>
<dbReference type="PANTHER" id="PTHR11707">
    <property type="entry name" value="L-ASPARAGINASE"/>
    <property type="match status" value="1"/>
</dbReference>
<dbReference type="Pfam" id="PF00710">
    <property type="entry name" value="Asparaginase"/>
    <property type="match status" value="1"/>
</dbReference>
<dbReference type="Pfam" id="PF12796">
    <property type="entry name" value="Ank_2"/>
    <property type="match status" value="2"/>
</dbReference>
<gene>
    <name evidence="4" type="ORF">OESDEN_12381</name>
</gene>
<dbReference type="EMBL" id="KN556911">
    <property type="protein sequence ID" value="KHJ87836.1"/>
    <property type="molecule type" value="Genomic_DNA"/>
</dbReference>
<dbReference type="Gene3D" id="3.40.50.1170">
    <property type="entry name" value="L-asparaginase, N-terminal domain"/>
    <property type="match status" value="1"/>
</dbReference>
<dbReference type="PIRSF" id="PIRSF500176">
    <property type="entry name" value="L_ASNase"/>
    <property type="match status" value="1"/>
</dbReference>
<dbReference type="SMART" id="SM00248">
    <property type="entry name" value="ANK"/>
    <property type="match status" value="4"/>
</dbReference>